<reference evidence="1" key="1">
    <citation type="submission" date="2013-07" db="EMBL/GenBank/DDBJ databases">
        <title>The Genome Sequence of Cryptococcus pinus CBS10737.</title>
        <authorList>
            <consortium name="The Broad Institute Genome Sequencing Platform"/>
            <person name="Cuomo C."/>
            <person name="Litvintseva A."/>
            <person name="Chen Y."/>
            <person name="Heitman J."/>
            <person name="Sun S."/>
            <person name="Springer D."/>
            <person name="Dromer F."/>
            <person name="Young S.K."/>
            <person name="Zeng Q."/>
            <person name="Gargeya S."/>
            <person name="Fitzgerald M."/>
            <person name="Abouelleil A."/>
            <person name="Alvarado L."/>
            <person name="Berlin A.M."/>
            <person name="Chapman S.B."/>
            <person name="Dewar J."/>
            <person name="Goldberg J."/>
            <person name="Griggs A."/>
            <person name="Gujja S."/>
            <person name="Hansen M."/>
            <person name="Howarth C."/>
            <person name="Imamovic A."/>
            <person name="Larimer J."/>
            <person name="McCowan C."/>
            <person name="Murphy C."/>
            <person name="Pearson M."/>
            <person name="Priest M."/>
            <person name="Roberts A."/>
            <person name="Saif S."/>
            <person name="Shea T."/>
            <person name="Sykes S."/>
            <person name="Wortman J."/>
            <person name="Nusbaum C."/>
            <person name="Birren B."/>
        </authorList>
    </citation>
    <scope>NUCLEOTIDE SEQUENCE [LARGE SCALE GENOMIC DNA]</scope>
    <source>
        <strain evidence="1">CBS 10737</strain>
    </source>
</reference>
<evidence type="ECO:0000313" key="2">
    <source>
        <dbReference type="EMBL" id="WWC73500.1"/>
    </source>
</evidence>
<gene>
    <name evidence="1" type="ORF">I206_05800</name>
    <name evidence="2" type="ORF">I206_107471</name>
</gene>
<dbReference type="EMBL" id="CP144529">
    <property type="protein sequence ID" value="WWC73500.1"/>
    <property type="molecule type" value="Genomic_DNA"/>
</dbReference>
<dbReference type="Proteomes" id="UP000094020">
    <property type="component" value="Chromosome 11"/>
</dbReference>
<reference evidence="2" key="2">
    <citation type="submission" date="2013-07" db="EMBL/GenBank/DDBJ databases">
        <authorList>
            <consortium name="The Broad Institute Genome Sequencing Platform"/>
            <person name="Cuomo C."/>
            <person name="Litvintseva A."/>
            <person name="Chen Y."/>
            <person name="Heitman J."/>
            <person name="Sun S."/>
            <person name="Springer D."/>
            <person name="Dromer F."/>
            <person name="Young S.K."/>
            <person name="Zeng Q."/>
            <person name="Gargeya S."/>
            <person name="Fitzgerald M."/>
            <person name="Abouelleil A."/>
            <person name="Alvarado L."/>
            <person name="Berlin A.M."/>
            <person name="Chapman S.B."/>
            <person name="Dewar J."/>
            <person name="Goldberg J."/>
            <person name="Griggs A."/>
            <person name="Gujja S."/>
            <person name="Hansen M."/>
            <person name="Howarth C."/>
            <person name="Imamovic A."/>
            <person name="Larimer J."/>
            <person name="McCowan C."/>
            <person name="Murphy C."/>
            <person name="Pearson M."/>
            <person name="Priest M."/>
            <person name="Roberts A."/>
            <person name="Saif S."/>
            <person name="Shea T."/>
            <person name="Sykes S."/>
            <person name="Wortman J."/>
            <person name="Nusbaum C."/>
            <person name="Birren B."/>
        </authorList>
    </citation>
    <scope>NUCLEOTIDE SEQUENCE</scope>
    <source>
        <strain evidence="2">CBS 10737</strain>
    </source>
</reference>
<dbReference type="EMBL" id="KI894014">
    <property type="protein sequence ID" value="OCF47935.1"/>
    <property type="molecule type" value="Genomic_DNA"/>
</dbReference>
<dbReference type="GeneID" id="30174169"/>
<name>A0A1B9HXD3_9TREE</name>
<proteinExistence type="predicted"/>
<dbReference type="KEGG" id="kpin:30174169"/>
<dbReference type="RefSeq" id="XP_019009154.1">
    <property type="nucleotide sequence ID" value="XM_019157514.1"/>
</dbReference>
<organism evidence="1">
    <name type="scientific">Kwoniella pini CBS 10737</name>
    <dbReference type="NCBI Taxonomy" id="1296096"/>
    <lineage>
        <taxon>Eukaryota</taxon>
        <taxon>Fungi</taxon>
        <taxon>Dikarya</taxon>
        <taxon>Basidiomycota</taxon>
        <taxon>Agaricomycotina</taxon>
        <taxon>Tremellomycetes</taxon>
        <taxon>Tremellales</taxon>
        <taxon>Cryptococcaceae</taxon>
        <taxon>Kwoniella</taxon>
    </lineage>
</organism>
<reference evidence="2" key="4">
    <citation type="submission" date="2024-02" db="EMBL/GenBank/DDBJ databases">
        <title>Comparative genomics of Cryptococcus and Kwoniella reveals pathogenesis evolution and contrasting modes of karyotype evolution via chromosome fusion or intercentromeric recombination.</title>
        <authorList>
            <person name="Coelho M.A."/>
            <person name="David-Palma M."/>
            <person name="Shea T."/>
            <person name="Bowers K."/>
            <person name="McGinley-Smith S."/>
            <person name="Mohammad A.W."/>
            <person name="Gnirke A."/>
            <person name="Yurkov A.M."/>
            <person name="Nowrousian M."/>
            <person name="Sun S."/>
            <person name="Cuomo C.A."/>
            <person name="Heitman J."/>
        </authorList>
    </citation>
    <scope>NUCLEOTIDE SEQUENCE</scope>
    <source>
        <strain evidence="2">CBS 10737</strain>
    </source>
</reference>
<evidence type="ECO:0000313" key="3">
    <source>
        <dbReference type="Proteomes" id="UP000094020"/>
    </source>
</evidence>
<keyword evidence="3" id="KW-1185">Reference proteome</keyword>
<reference evidence="1" key="3">
    <citation type="submission" date="2016-07" db="EMBL/GenBank/DDBJ databases">
        <title>Evolution of pathogenesis and genome organization in the Tremellales.</title>
        <authorList>
            <person name="Cuomo C."/>
            <person name="Litvintseva A."/>
            <person name="Heitman J."/>
            <person name="Chen Y."/>
            <person name="Sun S."/>
            <person name="Springer D."/>
            <person name="Dromer F."/>
            <person name="Young S."/>
            <person name="Zeng Q."/>
            <person name="Chapman S."/>
            <person name="Gujja S."/>
            <person name="Saif S."/>
            <person name="Birren B."/>
        </authorList>
    </citation>
    <scope>NUCLEOTIDE SEQUENCE</scope>
    <source>
        <strain evidence="1">CBS 10737</strain>
    </source>
</reference>
<protein>
    <submittedName>
        <fullName evidence="1">Uncharacterized protein</fullName>
    </submittedName>
</protein>
<accession>A0A1B9HXD3</accession>
<sequence length="138" mass="15898">MSSRSNYFLSRSPLHLFGENPITPIMTDIPISKPSSCCQKLPAPRPRTRRRPRDLHILIPPPPDTLRNFKLMINYTSTLSNPIMKTRQTRSELLSAILNSPLMLNPRWSIQALCVNWVNCGIENLLDQDHYVDFNILD</sequence>
<dbReference type="AlphaFoldDB" id="A0A1B9HXD3"/>
<evidence type="ECO:0000313" key="1">
    <source>
        <dbReference type="EMBL" id="OCF47935.1"/>
    </source>
</evidence>